<reference evidence="2 3" key="1">
    <citation type="submission" date="2019-01" db="EMBL/GenBank/DDBJ databases">
        <title>Zoogloea oleivorans genome sequencing and assembly.</title>
        <authorList>
            <person name="Tancsics A."/>
            <person name="Farkas M."/>
            <person name="Kriszt B."/>
            <person name="Maroti G."/>
            <person name="Horvath B."/>
        </authorList>
    </citation>
    <scope>NUCLEOTIDE SEQUENCE [LARGE SCALE GENOMIC DNA]</scope>
    <source>
        <strain evidence="2 3">Buc</strain>
    </source>
</reference>
<keyword evidence="3" id="KW-1185">Reference proteome</keyword>
<accession>A0A6C2CLN7</accession>
<dbReference type="AlphaFoldDB" id="A0A6C2CLN7"/>
<dbReference type="RefSeq" id="WP_148579857.1">
    <property type="nucleotide sequence ID" value="NZ_JAVEUW010000186.1"/>
</dbReference>
<organism evidence="2 3">
    <name type="scientific">Zoogloea oleivorans</name>
    <dbReference type="NCBI Taxonomy" id="1552750"/>
    <lineage>
        <taxon>Bacteria</taxon>
        <taxon>Pseudomonadati</taxon>
        <taxon>Pseudomonadota</taxon>
        <taxon>Betaproteobacteria</taxon>
        <taxon>Rhodocyclales</taxon>
        <taxon>Zoogloeaceae</taxon>
        <taxon>Zoogloea</taxon>
    </lineage>
</organism>
<proteinExistence type="predicted"/>
<dbReference type="OrthoDB" id="8480752at2"/>
<protein>
    <recommendedName>
        <fullName evidence="1">DUF6285 domain-containing protein</fullName>
    </recommendedName>
</protein>
<name>A0A6C2CLN7_9RHOO</name>
<sequence length="124" mass="13498">MRSLPTAAELLKIARDGLLNELLPHLPKEQHYTALMAANALAISMREIQADASQDQAEAALLHELYGSAATSAGIDEFAVRLAHDLREGRFDTRLPAVGQLLLAEVTARLRVSNPKYLKQAGLN</sequence>
<evidence type="ECO:0000259" key="1">
    <source>
        <dbReference type="Pfam" id="PF19802"/>
    </source>
</evidence>
<evidence type="ECO:0000313" key="2">
    <source>
        <dbReference type="EMBL" id="TYC55290.1"/>
    </source>
</evidence>
<dbReference type="InterPro" id="IPR046252">
    <property type="entry name" value="DUF6285"/>
</dbReference>
<evidence type="ECO:0000313" key="3">
    <source>
        <dbReference type="Proteomes" id="UP000389128"/>
    </source>
</evidence>
<feature type="domain" description="DUF6285" evidence="1">
    <location>
        <begin position="24"/>
        <end position="117"/>
    </location>
</feature>
<comment type="caution">
    <text evidence="2">The sequence shown here is derived from an EMBL/GenBank/DDBJ whole genome shotgun (WGS) entry which is preliminary data.</text>
</comment>
<dbReference type="EMBL" id="SDKK01000013">
    <property type="protein sequence ID" value="TYC55290.1"/>
    <property type="molecule type" value="Genomic_DNA"/>
</dbReference>
<dbReference type="Pfam" id="PF19802">
    <property type="entry name" value="DUF6285"/>
    <property type="match status" value="1"/>
</dbReference>
<gene>
    <name evidence="2" type="ORF">ETQ85_14855</name>
</gene>
<dbReference type="Proteomes" id="UP000389128">
    <property type="component" value="Unassembled WGS sequence"/>
</dbReference>